<evidence type="ECO:0000313" key="9">
    <source>
        <dbReference type="Proteomes" id="UP000494040"/>
    </source>
</evidence>
<evidence type="ECO:0000256" key="5">
    <source>
        <dbReference type="ARBA" id="ARBA00022840"/>
    </source>
</evidence>
<evidence type="ECO:0000256" key="2">
    <source>
        <dbReference type="ARBA" id="ARBA00022679"/>
    </source>
</evidence>
<evidence type="ECO:0000256" key="3">
    <source>
        <dbReference type="ARBA" id="ARBA00022741"/>
    </source>
</evidence>
<dbReference type="EnsemblMetazoa" id="XM_014396347.2">
    <property type="protein sequence ID" value="XP_014251833.1"/>
    <property type="gene ID" value="LOC106667989"/>
</dbReference>
<evidence type="ECO:0000259" key="7">
    <source>
        <dbReference type="PROSITE" id="PS51285"/>
    </source>
</evidence>
<keyword evidence="2" id="KW-0808">Transferase</keyword>
<dbReference type="PROSITE" id="PS00108">
    <property type="entry name" value="PROTEIN_KINASE_ST"/>
    <property type="match status" value="1"/>
</dbReference>
<dbReference type="PROSITE" id="PS51285">
    <property type="entry name" value="AGC_KINASE_CTER"/>
    <property type="match status" value="1"/>
</dbReference>
<dbReference type="SMART" id="SM00220">
    <property type="entry name" value="S_TKc"/>
    <property type="match status" value="1"/>
</dbReference>
<dbReference type="GO" id="GO:0005524">
    <property type="term" value="F:ATP binding"/>
    <property type="evidence" value="ECO:0007669"/>
    <property type="project" value="UniProtKB-KW"/>
</dbReference>
<evidence type="ECO:0000259" key="6">
    <source>
        <dbReference type="PROSITE" id="PS50011"/>
    </source>
</evidence>
<dbReference type="AlphaFoldDB" id="A0A8I6RSS8"/>
<dbReference type="RefSeq" id="XP_014251833.1">
    <property type="nucleotide sequence ID" value="XM_014396347.2"/>
</dbReference>
<dbReference type="PANTHER" id="PTHR24353">
    <property type="entry name" value="CYCLIC NUCLEOTIDE-DEPENDENT PROTEIN KINASE"/>
    <property type="match status" value="1"/>
</dbReference>
<evidence type="ECO:0000256" key="1">
    <source>
        <dbReference type="ARBA" id="ARBA00022527"/>
    </source>
</evidence>
<accession>A0A8I6RSS8</accession>
<dbReference type="Gene3D" id="3.30.200.20">
    <property type="entry name" value="Phosphorylase Kinase, domain 1"/>
    <property type="match status" value="1"/>
</dbReference>
<dbReference type="SUPFAM" id="SSF56112">
    <property type="entry name" value="Protein kinase-like (PK-like)"/>
    <property type="match status" value="1"/>
</dbReference>
<keyword evidence="3" id="KW-0547">Nucleotide-binding</keyword>
<keyword evidence="1" id="KW-0723">Serine/threonine-protein kinase</keyword>
<protein>
    <submittedName>
        <fullName evidence="8">Uncharacterized protein</fullName>
    </submittedName>
</protein>
<dbReference type="GO" id="GO:0007476">
    <property type="term" value="P:imaginal disc-derived wing morphogenesis"/>
    <property type="evidence" value="ECO:0007669"/>
    <property type="project" value="UniProtKB-ARBA"/>
</dbReference>
<keyword evidence="9" id="KW-1185">Reference proteome</keyword>
<dbReference type="PROSITE" id="PS50011">
    <property type="entry name" value="PROTEIN_KINASE_DOM"/>
    <property type="match status" value="1"/>
</dbReference>
<proteinExistence type="predicted"/>
<name>A0A8I6RSS8_CIMLE</name>
<evidence type="ECO:0000313" key="8">
    <source>
        <dbReference type="EnsemblMetazoa" id="XP_014251833.1"/>
    </source>
</evidence>
<sequence length="292" mass="34310">MHLATGEYYAIKVLSKQLIFQKDRIMKVFNEKSIMSSIRFEFLAQLDYFFQDHNFLYFATPYCPGGDLYTQLRKYKQFPEMVAKFYIAQITLALEYLHSLSLIHRDVKPENVVIGFDGYIKLTDFGFSKRVVGRTYSFCGTAEYIAPEILKGEGYGFAVDWWAMGIMLYELIFGRSPFENKNRLKIFSLIQSGDYRFPQGQWSSSDVRDLIDELLQNNYTKRLGNLKGGAKDIKNHPFFHDLDWKELLKKRIRPPFKPKMKSIRDSSHFSKVPFDQLVKAQDNFKDYFSILD</sequence>
<dbReference type="GeneID" id="106667989"/>
<dbReference type="InterPro" id="IPR000961">
    <property type="entry name" value="AGC-kinase_C"/>
</dbReference>
<feature type="domain" description="Protein kinase" evidence="6">
    <location>
        <begin position="1"/>
        <end position="239"/>
    </location>
</feature>
<dbReference type="InterPro" id="IPR000719">
    <property type="entry name" value="Prot_kinase_dom"/>
</dbReference>
<dbReference type="GO" id="GO:0005952">
    <property type="term" value="C:cAMP-dependent protein kinase complex"/>
    <property type="evidence" value="ECO:0007669"/>
    <property type="project" value="TreeGrafter"/>
</dbReference>
<dbReference type="Pfam" id="PF00069">
    <property type="entry name" value="Pkinase"/>
    <property type="match status" value="1"/>
</dbReference>
<dbReference type="OMA" id="IMSSIRF"/>
<dbReference type="OrthoDB" id="63267at2759"/>
<evidence type="ECO:0000256" key="4">
    <source>
        <dbReference type="ARBA" id="ARBA00022777"/>
    </source>
</evidence>
<dbReference type="InterPro" id="IPR008271">
    <property type="entry name" value="Ser/Thr_kinase_AS"/>
</dbReference>
<dbReference type="GO" id="GO:0005634">
    <property type="term" value="C:nucleus"/>
    <property type="evidence" value="ECO:0007669"/>
    <property type="project" value="TreeGrafter"/>
</dbReference>
<dbReference type="KEGG" id="clec:106667989"/>
<dbReference type="PANTHER" id="PTHR24353:SF153">
    <property type="entry name" value="CAMP-DEPENDENT PROTEIN KINASE CATALYTIC SUBUNIT 1"/>
    <property type="match status" value="1"/>
</dbReference>
<dbReference type="GO" id="GO:0004691">
    <property type="term" value="F:cAMP-dependent protein kinase activity"/>
    <property type="evidence" value="ECO:0007669"/>
    <property type="project" value="TreeGrafter"/>
</dbReference>
<dbReference type="GO" id="GO:0005829">
    <property type="term" value="C:cytosol"/>
    <property type="evidence" value="ECO:0007669"/>
    <property type="project" value="TreeGrafter"/>
</dbReference>
<reference evidence="8" key="1">
    <citation type="submission" date="2022-01" db="UniProtKB">
        <authorList>
            <consortium name="EnsemblMetazoa"/>
        </authorList>
    </citation>
    <scope>IDENTIFICATION</scope>
</reference>
<keyword evidence="5" id="KW-0067">ATP-binding</keyword>
<dbReference type="SMART" id="SM00133">
    <property type="entry name" value="S_TK_X"/>
    <property type="match status" value="1"/>
</dbReference>
<dbReference type="FunFam" id="1.10.510.10:FF:000005">
    <property type="entry name" value="cAMP-dependent protein kinase catalytic subunit alpha"/>
    <property type="match status" value="1"/>
</dbReference>
<dbReference type="Gene3D" id="1.10.510.10">
    <property type="entry name" value="Transferase(Phosphotransferase) domain 1"/>
    <property type="match status" value="1"/>
</dbReference>
<keyword evidence="4" id="KW-0418">Kinase</keyword>
<dbReference type="Proteomes" id="UP000494040">
    <property type="component" value="Unassembled WGS sequence"/>
</dbReference>
<feature type="domain" description="AGC-kinase C-terminal" evidence="7">
    <location>
        <begin position="240"/>
        <end position="292"/>
    </location>
</feature>
<dbReference type="InterPro" id="IPR011009">
    <property type="entry name" value="Kinase-like_dom_sf"/>
</dbReference>
<organism evidence="8 9">
    <name type="scientific">Cimex lectularius</name>
    <name type="common">Bed bug</name>
    <name type="synonym">Acanthia lectularia</name>
    <dbReference type="NCBI Taxonomy" id="79782"/>
    <lineage>
        <taxon>Eukaryota</taxon>
        <taxon>Metazoa</taxon>
        <taxon>Ecdysozoa</taxon>
        <taxon>Arthropoda</taxon>
        <taxon>Hexapoda</taxon>
        <taxon>Insecta</taxon>
        <taxon>Pterygota</taxon>
        <taxon>Neoptera</taxon>
        <taxon>Paraneoptera</taxon>
        <taxon>Hemiptera</taxon>
        <taxon>Heteroptera</taxon>
        <taxon>Panheteroptera</taxon>
        <taxon>Cimicomorpha</taxon>
        <taxon>Cimicidae</taxon>
        <taxon>Cimex</taxon>
    </lineage>
</organism>